<dbReference type="Gene3D" id="2.40.10.10">
    <property type="entry name" value="Trypsin-like serine proteases"/>
    <property type="match status" value="1"/>
</dbReference>
<organism evidence="2 3">
    <name type="scientific">Meganyctiphanes norvegica</name>
    <name type="common">Northern krill</name>
    <name type="synonym">Thysanopoda norvegica</name>
    <dbReference type="NCBI Taxonomy" id="48144"/>
    <lineage>
        <taxon>Eukaryota</taxon>
        <taxon>Metazoa</taxon>
        <taxon>Ecdysozoa</taxon>
        <taxon>Arthropoda</taxon>
        <taxon>Crustacea</taxon>
        <taxon>Multicrustacea</taxon>
        <taxon>Malacostraca</taxon>
        <taxon>Eumalacostraca</taxon>
        <taxon>Eucarida</taxon>
        <taxon>Euphausiacea</taxon>
        <taxon>Euphausiidae</taxon>
        <taxon>Meganyctiphanes</taxon>
    </lineage>
</organism>
<dbReference type="SUPFAM" id="SSF50494">
    <property type="entry name" value="Trypsin-like serine proteases"/>
    <property type="match status" value="1"/>
</dbReference>
<dbReference type="PANTHER" id="PTHR24258">
    <property type="entry name" value="SERINE PROTEASE-RELATED"/>
    <property type="match status" value="1"/>
</dbReference>
<feature type="non-terminal residue" evidence="2">
    <location>
        <position position="219"/>
    </location>
</feature>
<name>A0AAV2SQR2_MEGNR</name>
<accession>A0AAV2SQR2</accession>
<evidence type="ECO:0000259" key="1">
    <source>
        <dbReference type="Pfam" id="PF00089"/>
    </source>
</evidence>
<dbReference type="AlphaFoldDB" id="A0AAV2SQR2"/>
<evidence type="ECO:0000313" key="2">
    <source>
        <dbReference type="EMBL" id="CAL4222588.1"/>
    </source>
</evidence>
<sequence length="219" mass="24200">MFLHVLQTVKCYKQPPHAKPSSAAHLKLSHIQCTGQYLHPISHMSVRCQLKIFGSQRLPMIICGLHYNLTTNAIAGPKGQPKILGQLPSKIAIIEKEKTSLQRGVFVHPGPYSILHQKNKEGRESDSLFVRIGDWDLNSTTEVIPSQNIPVEKVLLHPDFDRPTFVNDVALLILQKDAVLGASVLPICLPQPGQVFDGADCIVTGWGKDAETGRYQTVI</sequence>
<protein>
    <recommendedName>
        <fullName evidence="1">Peptidase S1 domain-containing protein</fullName>
    </recommendedName>
</protein>
<dbReference type="GO" id="GO:0006508">
    <property type="term" value="P:proteolysis"/>
    <property type="evidence" value="ECO:0007669"/>
    <property type="project" value="InterPro"/>
</dbReference>
<gene>
    <name evidence="2" type="ORF">MNOR_LOCUS39191</name>
</gene>
<dbReference type="InterPro" id="IPR001254">
    <property type="entry name" value="Trypsin_dom"/>
</dbReference>
<dbReference type="GO" id="GO:0004252">
    <property type="term" value="F:serine-type endopeptidase activity"/>
    <property type="evidence" value="ECO:0007669"/>
    <property type="project" value="InterPro"/>
</dbReference>
<feature type="domain" description="Peptidase S1" evidence="1">
    <location>
        <begin position="130"/>
        <end position="215"/>
    </location>
</feature>
<dbReference type="Proteomes" id="UP001497623">
    <property type="component" value="Unassembled WGS sequence"/>
</dbReference>
<dbReference type="PANTHER" id="PTHR24258:SF129">
    <property type="entry name" value="LP15124P-RELATED"/>
    <property type="match status" value="1"/>
</dbReference>
<evidence type="ECO:0000313" key="3">
    <source>
        <dbReference type="Proteomes" id="UP001497623"/>
    </source>
</evidence>
<dbReference type="InterPro" id="IPR009003">
    <property type="entry name" value="Peptidase_S1_PA"/>
</dbReference>
<dbReference type="Pfam" id="PF00089">
    <property type="entry name" value="Trypsin"/>
    <property type="match status" value="1"/>
</dbReference>
<proteinExistence type="predicted"/>
<dbReference type="EMBL" id="CAXKWB010098359">
    <property type="protein sequence ID" value="CAL4222588.1"/>
    <property type="molecule type" value="Genomic_DNA"/>
</dbReference>
<dbReference type="InterPro" id="IPR043504">
    <property type="entry name" value="Peptidase_S1_PA_chymotrypsin"/>
</dbReference>
<keyword evidence="3" id="KW-1185">Reference proteome</keyword>
<comment type="caution">
    <text evidence="2">The sequence shown here is derived from an EMBL/GenBank/DDBJ whole genome shotgun (WGS) entry which is preliminary data.</text>
</comment>
<reference evidence="2 3" key="1">
    <citation type="submission" date="2024-05" db="EMBL/GenBank/DDBJ databases">
        <authorList>
            <person name="Wallberg A."/>
        </authorList>
    </citation>
    <scope>NUCLEOTIDE SEQUENCE [LARGE SCALE GENOMIC DNA]</scope>
</reference>